<evidence type="ECO:0000256" key="1">
    <source>
        <dbReference type="ARBA" id="ARBA00004496"/>
    </source>
</evidence>
<gene>
    <name evidence="13" type="ORF">A2Y82_03930</name>
</gene>
<evidence type="ECO:0000256" key="5">
    <source>
        <dbReference type="ARBA" id="ARBA00022679"/>
    </source>
</evidence>
<dbReference type="InterPro" id="IPR042119">
    <property type="entry name" value="QueA_dom2"/>
</dbReference>
<reference evidence="13 14" key="1">
    <citation type="journal article" date="2016" name="Nat. Commun.">
        <title>Thousands of microbial genomes shed light on interconnected biogeochemical processes in an aquifer system.</title>
        <authorList>
            <person name="Anantharaman K."/>
            <person name="Brown C.T."/>
            <person name="Hug L.A."/>
            <person name="Sharon I."/>
            <person name="Castelle C.J."/>
            <person name="Probst A.J."/>
            <person name="Thomas B.C."/>
            <person name="Singh A."/>
            <person name="Wilkins M.J."/>
            <person name="Karaoz U."/>
            <person name="Brodie E.L."/>
            <person name="Williams K.H."/>
            <person name="Hubbard S.S."/>
            <person name="Banfield J.F."/>
        </authorList>
    </citation>
    <scope>NUCLEOTIDE SEQUENCE [LARGE SCALE GENOMIC DNA]</scope>
</reference>
<dbReference type="SUPFAM" id="SSF111337">
    <property type="entry name" value="QueA-like"/>
    <property type="match status" value="1"/>
</dbReference>
<dbReference type="NCBIfam" id="NF001140">
    <property type="entry name" value="PRK00147.1"/>
    <property type="match status" value="1"/>
</dbReference>
<evidence type="ECO:0000256" key="6">
    <source>
        <dbReference type="ARBA" id="ARBA00022691"/>
    </source>
</evidence>
<evidence type="ECO:0000256" key="10">
    <source>
        <dbReference type="ARBA" id="ARBA00066503"/>
    </source>
</evidence>
<comment type="catalytic activity">
    <reaction evidence="8">
        <text>7-aminomethyl-7-carbaguanosine(34) in tRNA + S-adenosyl-L-methionine = epoxyqueuosine(34) in tRNA + adenine + L-methionine + 2 H(+)</text>
        <dbReference type="Rhea" id="RHEA:32155"/>
        <dbReference type="Rhea" id="RHEA-COMP:10342"/>
        <dbReference type="Rhea" id="RHEA-COMP:18582"/>
        <dbReference type="ChEBI" id="CHEBI:15378"/>
        <dbReference type="ChEBI" id="CHEBI:16708"/>
        <dbReference type="ChEBI" id="CHEBI:57844"/>
        <dbReference type="ChEBI" id="CHEBI:59789"/>
        <dbReference type="ChEBI" id="CHEBI:82833"/>
        <dbReference type="ChEBI" id="CHEBI:194443"/>
        <dbReference type="EC" id="2.4.99.17"/>
    </reaction>
</comment>
<proteinExistence type="inferred from homology"/>
<keyword evidence="6" id="KW-0949">S-adenosyl-L-methionine</keyword>
<accession>A0A1G1XQW9</accession>
<dbReference type="InterPro" id="IPR042118">
    <property type="entry name" value="QueA_dom1"/>
</dbReference>
<dbReference type="AlphaFoldDB" id="A0A1G1XQW9"/>
<dbReference type="Pfam" id="PF02547">
    <property type="entry name" value="Queuosine_synth"/>
    <property type="match status" value="1"/>
</dbReference>
<dbReference type="EC" id="2.4.99.17" evidence="10"/>
<dbReference type="Gene3D" id="3.40.1780.10">
    <property type="entry name" value="QueA-like"/>
    <property type="match status" value="1"/>
</dbReference>
<evidence type="ECO:0000256" key="7">
    <source>
        <dbReference type="ARBA" id="ARBA00022785"/>
    </source>
</evidence>
<dbReference type="InterPro" id="IPR003699">
    <property type="entry name" value="QueA"/>
</dbReference>
<keyword evidence="5 13" id="KW-0808">Transferase</keyword>
<dbReference type="GO" id="GO:0008616">
    <property type="term" value="P:tRNA queuosine(34) biosynthetic process"/>
    <property type="evidence" value="ECO:0007669"/>
    <property type="project" value="UniProtKB-KW"/>
</dbReference>
<keyword evidence="4" id="KW-0963">Cytoplasm</keyword>
<evidence type="ECO:0000256" key="9">
    <source>
        <dbReference type="ARBA" id="ARBA00061210"/>
    </source>
</evidence>
<evidence type="ECO:0000256" key="12">
    <source>
        <dbReference type="ARBA" id="ARBA00076160"/>
    </source>
</evidence>
<comment type="subcellular location">
    <subcellularLocation>
        <location evidence="1">Cytoplasm</location>
    </subcellularLocation>
</comment>
<feature type="non-terminal residue" evidence="13">
    <location>
        <position position="1"/>
    </location>
</feature>
<evidence type="ECO:0000256" key="2">
    <source>
        <dbReference type="ARBA" id="ARBA00004691"/>
    </source>
</evidence>
<dbReference type="GO" id="GO:0051075">
    <property type="term" value="F:S-adenosylmethionine:tRNA ribosyltransferase-isomerase activity"/>
    <property type="evidence" value="ECO:0007669"/>
    <property type="project" value="UniProtKB-EC"/>
</dbReference>
<dbReference type="Gene3D" id="2.40.10.240">
    <property type="entry name" value="QueA-like"/>
    <property type="match status" value="1"/>
</dbReference>
<protein>
    <recommendedName>
        <fullName evidence="11">S-adenosylmethionine:tRNA ribosyltransferase-isomerase</fullName>
        <ecNumber evidence="10">2.4.99.17</ecNumber>
    </recommendedName>
    <alternativeName>
        <fullName evidence="12">Queuosine biosynthesis protein QueA</fullName>
    </alternativeName>
</protein>
<keyword evidence="7" id="KW-0671">Queuosine biosynthesis</keyword>
<sequence length="312" mass="35324">AGLVRGDVLVFNNSKVIPARLIGRKPTGGKVEILLLRQIKPNIWECLVGNLPIKKQVGTEIIFAPNSRMEQVLHPTHIRGRKEHLLFSGKIISRAKDTAQIKFNLSGQKLMTEIFKLGQMPTPPYIKRIAKANEYQTFFAEKLGSVAAPTAGLHFTPRIFKKLKRKGVQIEFVTLHVGLGTFQPIKADDITKHQIHEEYFELDKATAKRLNQAKQGKRRIIAVGTTTVRVLETCSSKNSLLKPQNSHTKIYICPGYKFKFVDSMITNFHLPKSSLLLLISAFAGTNFIKKAYQYAIKKKYRFYSFGDVMLIK</sequence>
<evidence type="ECO:0000256" key="8">
    <source>
        <dbReference type="ARBA" id="ARBA00052751"/>
    </source>
</evidence>
<evidence type="ECO:0000313" key="13">
    <source>
        <dbReference type="EMBL" id="OGY42493.1"/>
    </source>
</evidence>
<evidence type="ECO:0000256" key="4">
    <source>
        <dbReference type="ARBA" id="ARBA00022490"/>
    </source>
</evidence>
<evidence type="ECO:0000256" key="3">
    <source>
        <dbReference type="ARBA" id="ARBA00011245"/>
    </source>
</evidence>
<dbReference type="Proteomes" id="UP000176498">
    <property type="component" value="Unassembled WGS sequence"/>
</dbReference>
<name>A0A1G1XQW9_9BACT</name>
<dbReference type="PANTHER" id="PTHR30307:SF0">
    <property type="entry name" value="S-ADENOSYLMETHIONINE:TRNA RIBOSYLTRANSFERASE-ISOMERASE"/>
    <property type="match status" value="1"/>
</dbReference>
<organism evidence="13 14">
    <name type="scientific">Candidatus Buchananbacteria bacterium RBG_13_36_9</name>
    <dbReference type="NCBI Taxonomy" id="1797530"/>
    <lineage>
        <taxon>Bacteria</taxon>
        <taxon>Candidatus Buchananiibacteriota</taxon>
    </lineage>
</organism>
<evidence type="ECO:0000313" key="14">
    <source>
        <dbReference type="Proteomes" id="UP000176498"/>
    </source>
</evidence>
<dbReference type="PANTHER" id="PTHR30307">
    <property type="entry name" value="S-ADENOSYLMETHIONINE:TRNA RIBOSYLTRANSFERASE-ISOMERASE"/>
    <property type="match status" value="1"/>
</dbReference>
<dbReference type="InterPro" id="IPR036100">
    <property type="entry name" value="QueA_sf"/>
</dbReference>
<keyword evidence="13" id="KW-0413">Isomerase</keyword>
<comment type="caution">
    <text evidence="13">The sequence shown here is derived from an EMBL/GenBank/DDBJ whole genome shotgun (WGS) entry which is preliminary data.</text>
</comment>
<comment type="similarity">
    <text evidence="9">Belongs to the QueA family.</text>
</comment>
<dbReference type="NCBIfam" id="TIGR00113">
    <property type="entry name" value="queA"/>
    <property type="match status" value="1"/>
</dbReference>
<evidence type="ECO:0000256" key="11">
    <source>
        <dbReference type="ARBA" id="ARBA00069325"/>
    </source>
</evidence>
<dbReference type="GO" id="GO:0005737">
    <property type="term" value="C:cytoplasm"/>
    <property type="evidence" value="ECO:0007669"/>
    <property type="project" value="UniProtKB-SubCell"/>
</dbReference>
<dbReference type="FunFam" id="3.40.1780.10:FF:000001">
    <property type="entry name" value="S-adenosylmethionine:tRNA ribosyltransferase-isomerase"/>
    <property type="match status" value="1"/>
</dbReference>
<comment type="subunit">
    <text evidence="3">Monomer.</text>
</comment>
<dbReference type="EMBL" id="MHHZ01000003">
    <property type="protein sequence ID" value="OGY42493.1"/>
    <property type="molecule type" value="Genomic_DNA"/>
</dbReference>
<comment type="pathway">
    <text evidence="2">tRNA modification; tRNA-queuosine biosynthesis.</text>
</comment>